<dbReference type="PANTHER" id="PTHR30480:SF16">
    <property type="entry name" value="GLYCOSIDE HYDROLASE FAMILY 3 DOMAIN PROTEIN"/>
    <property type="match status" value="1"/>
</dbReference>
<dbReference type="STRING" id="471855.Shel_08060"/>
<feature type="compositionally biased region" description="Acidic residues" evidence="4">
    <location>
        <begin position="62"/>
        <end position="72"/>
    </location>
</feature>
<gene>
    <name evidence="6" type="ordered locus">Shel_08060</name>
</gene>
<dbReference type="Gene3D" id="3.20.20.300">
    <property type="entry name" value="Glycoside hydrolase, family 3, N-terminal domain"/>
    <property type="match status" value="2"/>
</dbReference>
<dbReference type="GO" id="GO:0005975">
    <property type="term" value="P:carbohydrate metabolic process"/>
    <property type="evidence" value="ECO:0007669"/>
    <property type="project" value="InterPro"/>
</dbReference>
<dbReference type="CAZy" id="GH3">
    <property type="family name" value="Glycoside Hydrolase Family 3"/>
</dbReference>
<feature type="domain" description="Glycoside hydrolase family 3 N-terminal" evidence="5">
    <location>
        <begin position="85"/>
        <end position="223"/>
    </location>
</feature>
<feature type="domain" description="Glycoside hydrolase family 3 N-terminal" evidence="5">
    <location>
        <begin position="352"/>
        <end position="528"/>
    </location>
</feature>
<dbReference type="Pfam" id="PF00933">
    <property type="entry name" value="Glyco_hydro_3"/>
    <property type="match status" value="2"/>
</dbReference>
<evidence type="ECO:0000256" key="1">
    <source>
        <dbReference type="ARBA" id="ARBA00005336"/>
    </source>
</evidence>
<dbReference type="GO" id="GO:0009254">
    <property type="term" value="P:peptidoglycan turnover"/>
    <property type="evidence" value="ECO:0007669"/>
    <property type="project" value="TreeGrafter"/>
</dbReference>
<comment type="similarity">
    <text evidence="1">Belongs to the glycosyl hydrolase 3 family.</text>
</comment>
<proteinExistence type="inferred from homology"/>
<feature type="compositionally biased region" description="Acidic residues" evidence="4">
    <location>
        <begin position="269"/>
        <end position="291"/>
    </location>
</feature>
<dbReference type="KEGG" id="shi:Shel_08060"/>
<accession>C7N4M7</accession>
<keyword evidence="7" id="KW-1185">Reference proteome</keyword>
<keyword evidence="3" id="KW-0326">Glycosidase</keyword>
<dbReference type="InterPro" id="IPR001764">
    <property type="entry name" value="Glyco_hydro_3_N"/>
</dbReference>
<feature type="compositionally biased region" description="Polar residues" evidence="4">
    <location>
        <begin position="316"/>
        <end position="326"/>
    </location>
</feature>
<feature type="region of interest" description="Disordered" evidence="4">
    <location>
        <begin position="51"/>
        <end position="73"/>
    </location>
</feature>
<dbReference type="GO" id="GO:0004553">
    <property type="term" value="F:hydrolase activity, hydrolyzing O-glycosyl compounds"/>
    <property type="evidence" value="ECO:0007669"/>
    <property type="project" value="InterPro"/>
</dbReference>
<evidence type="ECO:0000313" key="6">
    <source>
        <dbReference type="EMBL" id="ACV21862.1"/>
    </source>
</evidence>
<reference evidence="6 7" key="1">
    <citation type="journal article" date="2009" name="Stand. Genomic Sci.">
        <title>Complete genome sequence of Slackia heliotrinireducens type strain (RHS 1).</title>
        <authorList>
            <person name="Pukall R."/>
            <person name="Lapidus A."/>
            <person name="Nolan M."/>
            <person name="Copeland A."/>
            <person name="Glavina Del Rio T."/>
            <person name="Lucas S."/>
            <person name="Chen F."/>
            <person name="Tice H."/>
            <person name="Cheng J.F."/>
            <person name="Chertkov O."/>
            <person name="Bruce D."/>
            <person name="Goodwin L."/>
            <person name="Kuske C."/>
            <person name="Brettin T."/>
            <person name="Detter J.C."/>
            <person name="Han C."/>
            <person name="Pitluck S."/>
            <person name="Pati A."/>
            <person name="Mavrommatis K."/>
            <person name="Ivanova N."/>
            <person name="Ovchinnikova G."/>
            <person name="Chen A."/>
            <person name="Palaniappan K."/>
            <person name="Schneider S."/>
            <person name="Rohde M."/>
            <person name="Chain P."/>
            <person name="D'haeseleer P."/>
            <person name="Goker M."/>
            <person name="Bristow J."/>
            <person name="Eisen J.A."/>
            <person name="Markowitz V."/>
            <person name="Kyrpides N.C."/>
            <person name="Klenk H.P."/>
            <person name="Hugenholtz P."/>
        </authorList>
    </citation>
    <scope>NUCLEOTIDE SEQUENCE [LARGE SCALE GENOMIC DNA]</scope>
    <source>
        <strain evidence="7">ATCC 29202 / DSM 20476 / NCTC 11029 / RHS 1</strain>
    </source>
</reference>
<evidence type="ECO:0000256" key="3">
    <source>
        <dbReference type="ARBA" id="ARBA00023295"/>
    </source>
</evidence>
<dbReference type="InterPro" id="IPR050226">
    <property type="entry name" value="NagZ_Beta-hexosaminidase"/>
</dbReference>
<sequence length="540" mass="57198">MAFLLQLVFNVLVMETNKPSYPAIPRRTFAIGMGWAASLFALGAWGCTDGKSDGTPSSNAEADSEGSPEEELDKQVKQAMRRMSMEQKVAQLFFVPPESITFVKTVVAASEATLEALQHYPVGGFLYSAANFTSSDQAATMTTNAFLHGYNVNGLPLMLAVNEEGGYLNTVADNDALGAIAQPSAREVGNDGDTQKAGDRAHSIANYLSAIGLNTNIGLVCDMCSEYAPVESSPAEDAEEAASEENAEAVEATEVESETAPETGAGTEAEAEVEPEAGTETSAEAEAESDVGAERTDASEPEADSSPEKKPDAETGQDNKTSGRKNVTSEEAESDEDQTIYDKLDISPGELMSSRSFSNDPAVVSAMVSAEIESYTKSSVMTIVKHFPGIACPQDGSVMYSLATDAALRDKNMLPFTAAIDAGVPAIMVSNASIPCVAGETPACLSASVVTDLLRDELGFEGIIMTDRLDNDIMATHKGAAVDALRAGCDMIFCPADFESSYNQVLDAVAHGPLDEERINESVRRIIRIKLQSLPLSIKQ</sequence>
<evidence type="ECO:0000313" key="7">
    <source>
        <dbReference type="Proteomes" id="UP000002026"/>
    </source>
</evidence>
<evidence type="ECO:0000259" key="5">
    <source>
        <dbReference type="Pfam" id="PF00933"/>
    </source>
</evidence>
<organism evidence="6 7">
    <name type="scientific">Slackia heliotrinireducens (strain ATCC 29202 / DSM 20476 / NCTC 11029 / RHS 1)</name>
    <name type="common">Peptococcus heliotrinreducens</name>
    <dbReference type="NCBI Taxonomy" id="471855"/>
    <lineage>
        <taxon>Bacteria</taxon>
        <taxon>Bacillati</taxon>
        <taxon>Actinomycetota</taxon>
        <taxon>Coriobacteriia</taxon>
        <taxon>Eggerthellales</taxon>
        <taxon>Eggerthellaceae</taxon>
        <taxon>Slackia</taxon>
    </lineage>
</organism>
<dbReference type="HOGENOM" id="CLU_504217_0_0_11"/>
<feature type="compositionally biased region" description="Acidic residues" evidence="4">
    <location>
        <begin position="234"/>
        <end position="259"/>
    </location>
</feature>
<dbReference type="AlphaFoldDB" id="C7N4M7"/>
<dbReference type="InterPro" id="IPR036962">
    <property type="entry name" value="Glyco_hydro_3_N_sf"/>
</dbReference>
<dbReference type="Proteomes" id="UP000002026">
    <property type="component" value="Chromosome"/>
</dbReference>
<feature type="region of interest" description="Disordered" evidence="4">
    <location>
        <begin position="231"/>
        <end position="341"/>
    </location>
</feature>
<keyword evidence="2 6" id="KW-0378">Hydrolase</keyword>
<dbReference type="InterPro" id="IPR017853">
    <property type="entry name" value="GH"/>
</dbReference>
<protein>
    <submittedName>
        <fullName evidence="6">Beta-glucosidase-like glycosyl hydrolase</fullName>
    </submittedName>
</protein>
<dbReference type="EMBL" id="CP001684">
    <property type="protein sequence ID" value="ACV21862.1"/>
    <property type="molecule type" value="Genomic_DNA"/>
</dbReference>
<dbReference type="PANTHER" id="PTHR30480">
    <property type="entry name" value="BETA-HEXOSAMINIDASE-RELATED"/>
    <property type="match status" value="1"/>
</dbReference>
<evidence type="ECO:0000256" key="4">
    <source>
        <dbReference type="SAM" id="MobiDB-lite"/>
    </source>
</evidence>
<evidence type="ECO:0000256" key="2">
    <source>
        <dbReference type="ARBA" id="ARBA00022801"/>
    </source>
</evidence>
<feature type="compositionally biased region" description="Acidic residues" evidence="4">
    <location>
        <begin position="330"/>
        <end position="339"/>
    </location>
</feature>
<dbReference type="SUPFAM" id="SSF51445">
    <property type="entry name" value="(Trans)glycosidases"/>
    <property type="match status" value="2"/>
</dbReference>
<dbReference type="eggNOG" id="COG1472">
    <property type="taxonomic scope" value="Bacteria"/>
</dbReference>
<name>C7N4M7_SLAHD</name>